<keyword evidence="1" id="KW-1133">Transmembrane helix</keyword>
<protein>
    <recommendedName>
        <fullName evidence="4">Transmembrane protein</fullName>
    </recommendedName>
</protein>
<keyword evidence="3" id="KW-1185">Reference proteome</keyword>
<evidence type="ECO:0000313" key="3">
    <source>
        <dbReference type="Proteomes" id="UP000327013"/>
    </source>
</evidence>
<name>A0A5N6QUN0_9ROSI</name>
<dbReference type="AlphaFoldDB" id="A0A5N6QUN0"/>
<accession>A0A5N6QUN0</accession>
<evidence type="ECO:0000313" key="2">
    <source>
        <dbReference type="EMBL" id="KAE8009833.1"/>
    </source>
</evidence>
<feature type="transmembrane region" description="Helical" evidence="1">
    <location>
        <begin position="12"/>
        <end position="29"/>
    </location>
</feature>
<keyword evidence="1" id="KW-0812">Transmembrane</keyword>
<proteinExistence type="predicted"/>
<feature type="transmembrane region" description="Helical" evidence="1">
    <location>
        <begin position="35"/>
        <end position="53"/>
    </location>
</feature>
<gene>
    <name evidence="2" type="ORF">FH972_006244</name>
</gene>
<dbReference type="Proteomes" id="UP000327013">
    <property type="component" value="Chromosome 2"/>
</dbReference>
<organism evidence="2 3">
    <name type="scientific">Carpinus fangiana</name>
    <dbReference type="NCBI Taxonomy" id="176857"/>
    <lineage>
        <taxon>Eukaryota</taxon>
        <taxon>Viridiplantae</taxon>
        <taxon>Streptophyta</taxon>
        <taxon>Embryophyta</taxon>
        <taxon>Tracheophyta</taxon>
        <taxon>Spermatophyta</taxon>
        <taxon>Magnoliopsida</taxon>
        <taxon>eudicotyledons</taxon>
        <taxon>Gunneridae</taxon>
        <taxon>Pentapetalae</taxon>
        <taxon>rosids</taxon>
        <taxon>fabids</taxon>
        <taxon>Fagales</taxon>
        <taxon>Betulaceae</taxon>
        <taxon>Carpinus</taxon>
    </lineage>
</organism>
<evidence type="ECO:0008006" key="4">
    <source>
        <dbReference type="Google" id="ProtNLM"/>
    </source>
</evidence>
<dbReference type="EMBL" id="CM017322">
    <property type="protein sequence ID" value="KAE8009833.1"/>
    <property type="molecule type" value="Genomic_DNA"/>
</dbReference>
<reference evidence="2 3" key="1">
    <citation type="submission" date="2019-06" db="EMBL/GenBank/DDBJ databases">
        <title>A chromosomal-level reference genome of Carpinus fangiana (Coryloideae, Betulaceae).</title>
        <authorList>
            <person name="Yang X."/>
            <person name="Wang Z."/>
            <person name="Zhang L."/>
            <person name="Hao G."/>
            <person name="Liu J."/>
            <person name="Yang Y."/>
        </authorList>
    </citation>
    <scope>NUCLEOTIDE SEQUENCE [LARGE SCALE GENOMIC DNA]</scope>
    <source>
        <strain evidence="2">Cfa_2016G</strain>
        <tissue evidence="2">Leaf</tissue>
    </source>
</reference>
<keyword evidence="1" id="KW-0472">Membrane</keyword>
<sequence>MLLASFDGSELACFSFVSAGFIFFGWVVAGCGKCPWLVCLSLAGLLFGGLYFLQSAAAMVLKVSAAGSCRFDFLVEEF</sequence>
<evidence type="ECO:0000256" key="1">
    <source>
        <dbReference type="SAM" id="Phobius"/>
    </source>
</evidence>